<keyword evidence="6" id="KW-0482">Metalloprotease</keyword>
<evidence type="ECO:0000256" key="7">
    <source>
        <dbReference type="SAM" id="Phobius"/>
    </source>
</evidence>
<organism evidence="9 10">
    <name type="scientific">Spinacia oleracea</name>
    <name type="common">Spinach</name>
    <dbReference type="NCBI Taxonomy" id="3562"/>
    <lineage>
        <taxon>Eukaryota</taxon>
        <taxon>Viridiplantae</taxon>
        <taxon>Streptophyta</taxon>
        <taxon>Embryophyta</taxon>
        <taxon>Tracheophyta</taxon>
        <taxon>Spermatophyta</taxon>
        <taxon>Magnoliopsida</taxon>
        <taxon>eudicotyledons</taxon>
        <taxon>Gunneridae</taxon>
        <taxon>Pentapetalae</taxon>
        <taxon>Caryophyllales</taxon>
        <taxon>Chenopodiaceae</taxon>
        <taxon>Chenopodioideae</taxon>
        <taxon>Anserineae</taxon>
        <taxon>Spinacia</taxon>
    </lineage>
</organism>
<evidence type="ECO:0000256" key="1">
    <source>
        <dbReference type="ARBA" id="ARBA00001947"/>
    </source>
</evidence>
<dbReference type="InterPro" id="IPR051156">
    <property type="entry name" value="Mito/Outer_Membr_Metalloprot"/>
</dbReference>
<dbReference type="Proteomes" id="UP000813463">
    <property type="component" value="Chromosome 3"/>
</dbReference>
<dbReference type="Gene3D" id="3.30.2010.10">
    <property type="entry name" value="Metalloproteases ('zincins'), catalytic domain"/>
    <property type="match status" value="1"/>
</dbReference>
<comment type="cofactor">
    <cofactor evidence="1">
        <name>Zn(2+)</name>
        <dbReference type="ChEBI" id="CHEBI:29105"/>
    </cofactor>
</comment>
<dbReference type="GeneID" id="110782423"/>
<keyword evidence="3" id="KW-0479">Metal-binding</keyword>
<reference evidence="9" key="1">
    <citation type="journal article" date="2021" name="Nat. Commun.">
        <title>Genomic analyses provide insights into spinach domestication and the genetic basis of agronomic traits.</title>
        <authorList>
            <person name="Cai X."/>
            <person name="Sun X."/>
            <person name="Xu C."/>
            <person name="Sun H."/>
            <person name="Wang X."/>
            <person name="Ge C."/>
            <person name="Zhang Z."/>
            <person name="Wang Q."/>
            <person name="Fei Z."/>
            <person name="Jiao C."/>
            <person name="Wang Q."/>
        </authorList>
    </citation>
    <scope>NUCLEOTIDE SEQUENCE [LARGE SCALE GENOMIC DNA]</scope>
    <source>
        <strain evidence="9">cv. Varoflay</strain>
    </source>
</reference>
<name>A0ABM2BIH8_SPIOL</name>
<reference evidence="10" key="2">
    <citation type="submission" date="2025-08" db="UniProtKB">
        <authorList>
            <consortium name="RefSeq"/>
        </authorList>
    </citation>
    <scope>IDENTIFICATION</scope>
</reference>
<evidence type="ECO:0000256" key="2">
    <source>
        <dbReference type="ARBA" id="ARBA00022670"/>
    </source>
</evidence>
<keyword evidence="7" id="KW-0812">Transmembrane</keyword>
<dbReference type="PANTHER" id="PTHR22726">
    <property type="entry name" value="METALLOENDOPEPTIDASE OMA1"/>
    <property type="match status" value="1"/>
</dbReference>
<keyword evidence="7" id="KW-1133">Transmembrane helix</keyword>
<feature type="transmembrane region" description="Helical" evidence="7">
    <location>
        <begin position="108"/>
        <end position="125"/>
    </location>
</feature>
<evidence type="ECO:0000256" key="4">
    <source>
        <dbReference type="ARBA" id="ARBA00022801"/>
    </source>
</evidence>
<dbReference type="RefSeq" id="NP_001413269.1">
    <property type="nucleotide sequence ID" value="NM_001426340.1"/>
</dbReference>
<dbReference type="InterPro" id="IPR001915">
    <property type="entry name" value="Peptidase_M48"/>
</dbReference>
<dbReference type="Pfam" id="PF01435">
    <property type="entry name" value="Peptidase_M48"/>
    <property type="match status" value="1"/>
</dbReference>
<keyword evidence="2" id="KW-0645">Protease</keyword>
<sequence length="446" mass="50164">MASWNRQSRFVYNTFKSFSSKLLPKSPIQSPSPRLNSSSSSLFYNQFKPSRLFGSPSISGNFNGFKQNQTSSLFSGIITRRNYYVDSNQIQHFKPRGFKSWFQNPRHMFIVVVVGSGVVITVYFGNCEIVPYTKRKHLVLLSKSIERSIGESEFEKMKKEMKGKILPAIHPDSVKIRLISKDIIQSLERGISHEQVWSDPGYAVEGGSSHNEVDGGETLRAFTEVEEENGVENWRKGEEMLDDTWVKDSRKKGEENKAKAYTDHLEGMNWEVLVVDEPVVNAFCLPGGKIVVYTGLLRHFQSDVEVATIIGHEVGHAVARHTAEQITKNLWMAILQLILYQFIAPDFANAMSNLLLRLPFSRKMEIEADYIGLLLMASAGYDPRVAPQVYEKLGKISGASGGLEDYLSTHPSGKTRAQLLARAHIMEEAINMYREASGGRAVEGFL</sequence>
<proteinExistence type="predicted"/>
<feature type="domain" description="Peptidase M48" evidence="8">
    <location>
        <begin position="267"/>
        <end position="420"/>
    </location>
</feature>
<evidence type="ECO:0000256" key="5">
    <source>
        <dbReference type="ARBA" id="ARBA00022833"/>
    </source>
</evidence>
<dbReference type="CDD" id="cd07331">
    <property type="entry name" value="M48C_Oma1_like"/>
    <property type="match status" value="1"/>
</dbReference>
<keyword evidence="9" id="KW-1185">Reference proteome</keyword>
<evidence type="ECO:0000259" key="8">
    <source>
        <dbReference type="Pfam" id="PF01435"/>
    </source>
</evidence>
<protein>
    <submittedName>
        <fullName evidence="10">Mitochondrial metalloendopeptidase OMA1</fullName>
    </submittedName>
</protein>
<keyword evidence="4" id="KW-0378">Hydrolase</keyword>
<gene>
    <name evidence="10" type="primary">LOC110782423</name>
</gene>
<accession>A0ABM2BIH8</accession>
<keyword evidence="5" id="KW-0862">Zinc</keyword>
<evidence type="ECO:0000313" key="10">
    <source>
        <dbReference type="RefSeq" id="NP_001413269.1"/>
    </source>
</evidence>
<evidence type="ECO:0000313" key="9">
    <source>
        <dbReference type="Proteomes" id="UP000813463"/>
    </source>
</evidence>
<keyword evidence="7" id="KW-0472">Membrane</keyword>
<evidence type="ECO:0000256" key="6">
    <source>
        <dbReference type="ARBA" id="ARBA00023049"/>
    </source>
</evidence>
<dbReference type="PANTHER" id="PTHR22726:SF1">
    <property type="entry name" value="METALLOENDOPEPTIDASE OMA1, MITOCHONDRIAL"/>
    <property type="match status" value="1"/>
</dbReference>
<evidence type="ECO:0000256" key="3">
    <source>
        <dbReference type="ARBA" id="ARBA00022723"/>
    </source>
</evidence>